<proteinExistence type="predicted"/>
<feature type="chain" id="PRO_5044834106" evidence="1">
    <location>
        <begin position="24"/>
        <end position="99"/>
    </location>
</feature>
<reference evidence="2 3" key="1">
    <citation type="journal article" date="2023" name="Sci. Data">
        <title>Genome assembly of the Korean intertidal mud-creeper Batillaria attramentaria.</title>
        <authorList>
            <person name="Patra A.K."/>
            <person name="Ho P.T."/>
            <person name="Jun S."/>
            <person name="Lee S.J."/>
            <person name="Kim Y."/>
            <person name="Won Y.J."/>
        </authorList>
    </citation>
    <scope>NUCLEOTIDE SEQUENCE [LARGE SCALE GENOMIC DNA]</scope>
    <source>
        <strain evidence="2">Wonlab-2016</strain>
    </source>
</reference>
<keyword evidence="1" id="KW-0732">Signal</keyword>
<comment type="caution">
    <text evidence="2">The sequence shown here is derived from an EMBL/GenBank/DDBJ whole genome shotgun (WGS) entry which is preliminary data.</text>
</comment>
<evidence type="ECO:0000313" key="2">
    <source>
        <dbReference type="EMBL" id="KAK7502605.1"/>
    </source>
</evidence>
<organism evidence="2 3">
    <name type="scientific">Batillaria attramentaria</name>
    <dbReference type="NCBI Taxonomy" id="370345"/>
    <lineage>
        <taxon>Eukaryota</taxon>
        <taxon>Metazoa</taxon>
        <taxon>Spiralia</taxon>
        <taxon>Lophotrochozoa</taxon>
        <taxon>Mollusca</taxon>
        <taxon>Gastropoda</taxon>
        <taxon>Caenogastropoda</taxon>
        <taxon>Sorbeoconcha</taxon>
        <taxon>Cerithioidea</taxon>
        <taxon>Batillariidae</taxon>
        <taxon>Batillaria</taxon>
    </lineage>
</organism>
<keyword evidence="3" id="KW-1185">Reference proteome</keyword>
<dbReference type="EMBL" id="JACVVK020000025">
    <property type="protein sequence ID" value="KAK7502605.1"/>
    <property type="molecule type" value="Genomic_DNA"/>
</dbReference>
<feature type="signal peptide" evidence="1">
    <location>
        <begin position="1"/>
        <end position="23"/>
    </location>
</feature>
<dbReference type="Proteomes" id="UP001519460">
    <property type="component" value="Unassembled WGS sequence"/>
</dbReference>
<evidence type="ECO:0000313" key="3">
    <source>
        <dbReference type="Proteomes" id="UP001519460"/>
    </source>
</evidence>
<name>A0ABD0LTE6_9CAEN</name>
<accession>A0ABD0LTE6</accession>
<protein>
    <submittedName>
        <fullName evidence="2">Uncharacterized protein</fullName>
    </submittedName>
</protein>
<evidence type="ECO:0000256" key="1">
    <source>
        <dbReference type="SAM" id="SignalP"/>
    </source>
</evidence>
<sequence length="99" mass="10505">MTSPKLLTSLALALTVLTSLADGACVQKPLTIDRSAGLTMDGASMSVFCEYGEDQKPLFTAWVDVEACVRCLFSALGQLLDVGGGYDVMDLAGETQRVR</sequence>
<dbReference type="AlphaFoldDB" id="A0ABD0LTE6"/>
<gene>
    <name evidence="2" type="ORF">BaRGS_00006180</name>
</gene>